<name>A0A401NPC0_SCYTO</name>
<dbReference type="PANTHER" id="PTHR48417">
    <property type="entry name" value="ATP SYNTHASE F1 SUBUNIT EPSILON"/>
    <property type="match status" value="1"/>
</dbReference>
<dbReference type="InterPro" id="IPR007648">
    <property type="entry name" value="ATPase_inhibitor_mt"/>
</dbReference>
<evidence type="ECO:0000256" key="8">
    <source>
        <dbReference type="RuleBase" id="RU368087"/>
    </source>
</evidence>
<feature type="compositionally biased region" description="Gly residues" evidence="9">
    <location>
        <begin position="29"/>
        <end position="42"/>
    </location>
</feature>
<evidence type="ECO:0000256" key="6">
    <source>
        <dbReference type="ARBA" id="ARBA00026043"/>
    </source>
</evidence>
<comment type="subcellular location">
    <subcellularLocation>
        <location evidence="1 8">Mitochondrion</location>
    </subcellularLocation>
</comment>
<sequence length="113" mass="12759">MARLVLLRSQFILGRQLRSYGDSSQLGELGKGAGKGGGGGGSIREAGGAFGRRQAAIEEKYFREKESEQIENLRKHHQEEIHHHEHEIQRLQSEIKRRKTQIKKLKPDGSDSD</sequence>
<evidence type="ECO:0000256" key="4">
    <source>
        <dbReference type="ARBA" id="ARBA00023054"/>
    </source>
</evidence>
<dbReference type="EMBL" id="BFAA01007830">
    <property type="protein sequence ID" value="GCB62730.1"/>
    <property type="molecule type" value="Genomic_DNA"/>
</dbReference>
<evidence type="ECO:0000256" key="3">
    <source>
        <dbReference type="ARBA" id="ARBA00022946"/>
    </source>
</evidence>
<keyword evidence="4" id="KW-0175">Coiled coil</keyword>
<keyword evidence="5 8" id="KW-0496">Mitochondrion</keyword>
<dbReference type="Gene3D" id="1.20.5.500">
    <property type="entry name" value="Single helix bin"/>
    <property type="match status" value="2"/>
</dbReference>
<comment type="function">
    <text evidence="7">Endogenous F(1)F(o)-ATPase inhibitor limiting ATP depletion when the mitochondrial membrane potential falls below a threshold and the F(1)F(o)-ATP synthase starts hydrolyzing ATP to pump protons out of the mitochondrial matrix. Required to avoid the consumption of cellular ATP when the F(1)F(o)-ATP synthase enzyme acts as an ATP hydrolase. Indirectly acts as a regulator of heme synthesis in erythroid tissues: regulates heme synthesis by modulating the mitochondrial pH and redox potential, allowing FECH to efficiently catalyze the incorporation of iron into protoporphyrin IX to produce heme.</text>
</comment>
<comment type="similarity">
    <text evidence="2 8">Belongs to the ATPase inhibitor family.</text>
</comment>
<reference evidence="10 11" key="1">
    <citation type="journal article" date="2018" name="Nat. Ecol. Evol.">
        <title>Shark genomes provide insights into elasmobranch evolution and the origin of vertebrates.</title>
        <authorList>
            <person name="Hara Y"/>
            <person name="Yamaguchi K"/>
            <person name="Onimaru K"/>
            <person name="Kadota M"/>
            <person name="Koyanagi M"/>
            <person name="Keeley SD"/>
            <person name="Tatsumi K"/>
            <person name="Tanaka K"/>
            <person name="Motone F"/>
            <person name="Kageyama Y"/>
            <person name="Nozu R"/>
            <person name="Adachi N"/>
            <person name="Nishimura O"/>
            <person name="Nakagawa R"/>
            <person name="Tanegashima C"/>
            <person name="Kiyatake I"/>
            <person name="Matsumoto R"/>
            <person name="Murakumo K"/>
            <person name="Nishida K"/>
            <person name="Terakita A"/>
            <person name="Kuratani S"/>
            <person name="Sato K"/>
            <person name="Hyodo S Kuraku.S."/>
        </authorList>
    </citation>
    <scope>NUCLEOTIDE SEQUENCE [LARGE SCALE GENOMIC DNA]</scope>
</reference>
<accession>A0A401NPC0</accession>
<protein>
    <recommendedName>
        <fullName evidence="8">ATPase inhibitor, mitochondrial</fullName>
    </recommendedName>
    <alternativeName>
        <fullName evidence="8">ATP synthase F1 subunit epsilon</fullName>
    </alternativeName>
</protein>
<comment type="function">
    <text evidence="8">Indirectly acts as a regulator of heme synthesis in erythroid tissues: regulates heme synthesis by modulating the mitochondrial pH and redox potential, allowing fech to efficiently catalyze the incorporation of iron into protoporphyrin IX to produce heme.</text>
</comment>
<dbReference type="AlphaFoldDB" id="A0A401NPC0"/>
<keyword evidence="3" id="KW-0809">Transit peptide</keyword>
<dbReference type="SUPFAM" id="SSF64602">
    <property type="entry name" value="F1 ATPase inhibitor, IF1, C-terminal domain"/>
    <property type="match status" value="1"/>
</dbReference>
<feature type="region of interest" description="Disordered" evidence="9">
    <location>
        <begin position="72"/>
        <end position="94"/>
    </location>
</feature>
<comment type="caution">
    <text evidence="10">The sequence shown here is derived from an EMBL/GenBank/DDBJ whole genome shotgun (WGS) entry which is preliminary data.</text>
</comment>
<evidence type="ECO:0000313" key="10">
    <source>
        <dbReference type="EMBL" id="GCB62730.1"/>
    </source>
</evidence>
<proteinExistence type="inferred from homology"/>
<evidence type="ECO:0000256" key="1">
    <source>
        <dbReference type="ARBA" id="ARBA00004173"/>
    </source>
</evidence>
<dbReference type="Pfam" id="PF04568">
    <property type="entry name" value="IATP"/>
    <property type="match status" value="1"/>
</dbReference>
<organism evidence="10 11">
    <name type="scientific">Scyliorhinus torazame</name>
    <name type="common">Cloudy catshark</name>
    <name type="synonym">Catulus torazame</name>
    <dbReference type="NCBI Taxonomy" id="75743"/>
    <lineage>
        <taxon>Eukaryota</taxon>
        <taxon>Metazoa</taxon>
        <taxon>Chordata</taxon>
        <taxon>Craniata</taxon>
        <taxon>Vertebrata</taxon>
        <taxon>Chondrichthyes</taxon>
        <taxon>Elasmobranchii</taxon>
        <taxon>Galeomorphii</taxon>
        <taxon>Galeoidea</taxon>
        <taxon>Carcharhiniformes</taxon>
        <taxon>Scyliorhinidae</taxon>
        <taxon>Scyliorhinus</taxon>
    </lineage>
</organism>
<dbReference type="PANTHER" id="PTHR48417:SF1">
    <property type="entry name" value="ATP SYNTHASE F1 SUBUNIT EPSILON"/>
    <property type="match status" value="1"/>
</dbReference>
<dbReference type="GO" id="GO:0042030">
    <property type="term" value="F:ATPase inhibitor activity"/>
    <property type="evidence" value="ECO:0007669"/>
    <property type="project" value="UniProtKB-UniRule"/>
</dbReference>
<dbReference type="Proteomes" id="UP000288216">
    <property type="component" value="Unassembled WGS sequence"/>
</dbReference>
<evidence type="ECO:0000256" key="2">
    <source>
        <dbReference type="ARBA" id="ARBA00010901"/>
    </source>
</evidence>
<evidence type="ECO:0000313" key="11">
    <source>
        <dbReference type="Proteomes" id="UP000288216"/>
    </source>
</evidence>
<feature type="region of interest" description="Disordered" evidence="9">
    <location>
        <begin position="22"/>
        <end position="50"/>
    </location>
</feature>
<dbReference type="OMA" id="HIAIHRE"/>
<gene>
    <name evidence="10" type="ORF">scyTo_0014537</name>
</gene>
<evidence type="ECO:0000256" key="7">
    <source>
        <dbReference type="ARBA" id="ARBA00046200"/>
    </source>
</evidence>
<evidence type="ECO:0000256" key="9">
    <source>
        <dbReference type="SAM" id="MobiDB-lite"/>
    </source>
</evidence>
<dbReference type="GO" id="GO:0005739">
    <property type="term" value="C:mitochondrion"/>
    <property type="evidence" value="ECO:0007669"/>
    <property type="project" value="UniProtKB-SubCell"/>
</dbReference>
<comment type="subunit">
    <text evidence="6 8">Homodimer; represents the active form and is present at a pH value below 6.5. Homotetramer; represents the inactive form and is present at a pH value above 7.0.</text>
</comment>
<keyword evidence="11" id="KW-1185">Reference proteome</keyword>
<comment type="domain">
    <text evidence="8">Forms an alpha-helical dimer with monomers associated via an antiparallel alpha-helical coiled coil, leaving each N-terminal inhibitory region accessible for interaction with an F1 catalytic domain. The inhibitory N-terminal region binds the alpha(ADP-bound)-beta(ADP-bound) (ATP5F1A-ATP5F1B) interface of F1-ATPase, and also contact the central gamma subunit (ATP5F1C). This dimeric state is favored by pH values below 7.0, and at higher values the dimers associate to form inactive homotetramer, where the inhibitory region is occluded, masking its inhibitory activity.</text>
</comment>
<evidence type="ECO:0000256" key="5">
    <source>
        <dbReference type="ARBA" id="ARBA00023128"/>
    </source>
</evidence>